<evidence type="ECO:0000259" key="2">
    <source>
        <dbReference type="Pfam" id="PF14594"/>
    </source>
</evidence>
<gene>
    <name evidence="3" type="ORF">ACFQKB_36380</name>
</gene>
<organism evidence="3 4">
    <name type="scientific">Actinomadura yumaensis</name>
    <dbReference type="NCBI Taxonomy" id="111807"/>
    <lineage>
        <taxon>Bacteria</taxon>
        <taxon>Bacillati</taxon>
        <taxon>Actinomycetota</taxon>
        <taxon>Actinomycetes</taxon>
        <taxon>Streptosporangiales</taxon>
        <taxon>Thermomonosporaceae</taxon>
        <taxon>Actinomadura</taxon>
    </lineage>
</organism>
<feature type="region of interest" description="Disordered" evidence="1">
    <location>
        <begin position="77"/>
        <end position="98"/>
    </location>
</feature>
<dbReference type="EMBL" id="JBHSXS010000036">
    <property type="protein sequence ID" value="MFC6885283.1"/>
    <property type="molecule type" value="Genomic_DNA"/>
</dbReference>
<reference evidence="4" key="1">
    <citation type="journal article" date="2019" name="Int. J. Syst. Evol. Microbiol.">
        <title>The Global Catalogue of Microorganisms (GCM) 10K type strain sequencing project: providing services to taxonomists for standard genome sequencing and annotation.</title>
        <authorList>
            <consortium name="The Broad Institute Genomics Platform"/>
            <consortium name="The Broad Institute Genome Sequencing Center for Infectious Disease"/>
            <person name="Wu L."/>
            <person name="Ma J."/>
        </authorList>
    </citation>
    <scope>NUCLEOTIDE SEQUENCE [LARGE SCALE GENOMIC DNA]</scope>
    <source>
        <strain evidence="4">JCM 3369</strain>
    </source>
</reference>
<protein>
    <submittedName>
        <fullName evidence="3">Siphovirus ReqiPepy6 Gp37-like family protein</fullName>
    </submittedName>
</protein>
<evidence type="ECO:0000313" key="3">
    <source>
        <dbReference type="EMBL" id="MFC6885283.1"/>
    </source>
</evidence>
<sequence length="392" mass="41145">MSITLLVTDKDLNVVGDPIADWDSLKVTRTDNAPASGQLSLAARPEVMAQLQPGHRLVVIRDGQVWTAGPMEIPQEWQEGLGGADGGQDEPPPGGVEVNFSSDLAVIAGHLTYPNPALPASSASQPANYVRTGVGGEALLRDLVNLNAGPGALAARRVPRLVLGAPAGVGTATAVTTRFEPLGDVLRKVALAGGNLAFDTRQTSGPDGDQILFEVRARRDLTDTARFSFDLNNLRYVRYKLSAPTVTSAIVAGSGETSPPVVEVTDTGAETTWWRVEKYVSGPAETDADGELTAAGQQELAGGASPVELTTLTVDTDDLRAGYDFGIGDLVTVALPTGLEVADYVRTDTLTATPDDGESVVSVVGTPDATTDRRLVLLIRELSARLGRLETR</sequence>
<evidence type="ECO:0000256" key="1">
    <source>
        <dbReference type="SAM" id="MobiDB-lite"/>
    </source>
</evidence>
<dbReference type="Pfam" id="PF14594">
    <property type="entry name" value="Sipho_Gp37"/>
    <property type="match status" value="1"/>
</dbReference>
<dbReference type="RefSeq" id="WP_160825781.1">
    <property type="nucleotide sequence ID" value="NZ_JBHSXE010000001.1"/>
</dbReference>
<comment type="caution">
    <text evidence="3">The sequence shown here is derived from an EMBL/GenBank/DDBJ whole genome shotgun (WGS) entry which is preliminary data.</text>
</comment>
<dbReference type="Proteomes" id="UP001596380">
    <property type="component" value="Unassembled WGS sequence"/>
</dbReference>
<dbReference type="InterPro" id="IPR029432">
    <property type="entry name" value="Gp28/Gp37-like_dom"/>
</dbReference>
<accession>A0ABW2CW29</accession>
<evidence type="ECO:0000313" key="4">
    <source>
        <dbReference type="Proteomes" id="UP001596380"/>
    </source>
</evidence>
<name>A0ABW2CW29_9ACTN</name>
<keyword evidence="4" id="KW-1185">Reference proteome</keyword>
<feature type="domain" description="Gp28/Gp37-like" evidence="2">
    <location>
        <begin position="6"/>
        <end position="361"/>
    </location>
</feature>
<proteinExistence type="predicted"/>